<comment type="similarity">
    <text evidence="2">Belongs to the NAD(P)-dependent epimerase/dehydratase family. Dihydroflavonol-4-reductase subfamily.</text>
</comment>
<comment type="caution">
    <text evidence="4">The sequence shown here is derived from an EMBL/GenBank/DDBJ whole genome shotgun (WGS) entry which is preliminary data.</text>
</comment>
<keyword evidence="1" id="KW-0560">Oxidoreductase</keyword>
<dbReference type="EMBL" id="RAQO01000004">
    <property type="protein sequence ID" value="RKF20237.1"/>
    <property type="molecule type" value="Genomic_DNA"/>
</dbReference>
<accession>A0A420EHV3</accession>
<dbReference type="PANTHER" id="PTHR10366">
    <property type="entry name" value="NAD DEPENDENT EPIMERASE/DEHYDRATASE"/>
    <property type="match status" value="1"/>
</dbReference>
<dbReference type="InterPro" id="IPR001509">
    <property type="entry name" value="Epimerase_deHydtase"/>
</dbReference>
<dbReference type="Pfam" id="PF01370">
    <property type="entry name" value="Epimerase"/>
    <property type="match status" value="1"/>
</dbReference>
<dbReference type="GO" id="GO:0016616">
    <property type="term" value="F:oxidoreductase activity, acting on the CH-OH group of donors, NAD or NADP as acceptor"/>
    <property type="evidence" value="ECO:0007669"/>
    <property type="project" value="TreeGrafter"/>
</dbReference>
<reference evidence="4 5" key="1">
    <citation type="submission" date="2018-09" db="EMBL/GenBank/DDBJ databases">
        <authorList>
            <person name="Wang Z."/>
        </authorList>
    </citation>
    <scope>NUCLEOTIDE SEQUENCE [LARGE SCALE GENOMIC DNA]</scope>
    <source>
        <strain evidence="4 5">ALS 81</strain>
    </source>
</reference>
<evidence type="ECO:0000256" key="1">
    <source>
        <dbReference type="ARBA" id="ARBA00023002"/>
    </source>
</evidence>
<dbReference type="Gene3D" id="3.40.50.720">
    <property type="entry name" value="NAD(P)-binding Rossmann-like Domain"/>
    <property type="match status" value="1"/>
</dbReference>
<dbReference type="OrthoDB" id="9801785at2"/>
<dbReference type="InterPro" id="IPR050425">
    <property type="entry name" value="NAD(P)_dehydrat-like"/>
</dbReference>
<dbReference type="RefSeq" id="WP_120354242.1">
    <property type="nucleotide sequence ID" value="NZ_RAQO01000004.1"/>
</dbReference>
<dbReference type="SUPFAM" id="SSF51735">
    <property type="entry name" value="NAD(P)-binding Rossmann-fold domains"/>
    <property type="match status" value="1"/>
</dbReference>
<feature type="domain" description="NAD-dependent epimerase/dehydratase" evidence="3">
    <location>
        <begin position="5"/>
        <end position="223"/>
    </location>
</feature>
<sequence>MKETVFVTGANGHIGYQVCKQLIEKGYQVIALVRDLEHRDYSDLKALNVQLRDGDCLNLESLAQGMQGCDYVIHLAAIFDNSINEIDAIVKPNLAMTENVMRVAKRKSVKRVVCTSSIVAIGGADIGSAPLSNEVYNTHSSQLYSRSKAIAEQAAWKLAQELDVNLATVLPASVIGPYHGEKTDSIEVIDQLLKGKIPFALPMHFSYVDVRDVAAAHILVMESDLKQRFVAASFDFDAKSLIAQIKQHRKIKVSEKELPIWLCQCLPVIDWLSAKLTGSKRLMTRSTVEEYIGKQQRYSDRALYENLNWKTISTEQTIVDTIEALESS</sequence>
<proteinExistence type="inferred from homology"/>
<dbReference type="AlphaFoldDB" id="A0A420EHV3"/>
<evidence type="ECO:0000313" key="4">
    <source>
        <dbReference type="EMBL" id="RKF20237.1"/>
    </source>
</evidence>
<keyword evidence="5" id="KW-1185">Reference proteome</keyword>
<organism evidence="4 5">
    <name type="scientific">Alginatibacterium sediminis</name>
    <dbReference type="NCBI Taxonomy" id="2164068"/>
    <lineage>
        <taxon>Bacteria</taxon>
        <taxon>Pseudomonadati</taxon>
        <taxon>Pseudomonadota</taxon>
        <taxon>Gammaproteobacteria</taxon>
        <taxon>Alteromonadales</taxon>
        <taxon>Alteromonadaceae</taxon>
        <taxon>Alginatibacterium</taxon>
    </lineage>
</organism>
<evidence type="ECO:0000256" key="2">
    <source>
        <dbReference type="ARBA" id="ARBA00023445"/>
    </source>
</evidence>
<dbReference type="Proteomes" id="UP000286482">
    <property type="component" value="Unassembled WGS sequence"/>
</dbReference>
<dbReference type="InterPro" id="IPR036291">
    <property type="entry name" value="NAD(P)-bd_dom_sf"/>
</dbReference>
<dbReference type="PANTHER" id="PTHR10366:SF564">
    <property type="entry name" value="STEROL-4-ALPHA-CARBOXYLATE 3-DEHYDROGENASE, DECARBOXYLATING"/>
    <property type="match status" value="1"/>
</dbReference>
<evidence type="ECO:0000313" key="5">
    <source>
        <dbReference type="Proteomes" id="UP000286482"/>
    </source>
</evidence>
<evidence type="ECO:0000259" key="3">
    <source>
        <dbReference type="Pfam" id="PF01370"/>
    </source>
</evidence>
<protein>
    <submittedName>
        <fullName evidence="4">NAD-dependent epimerase/dehydratase family protein</fullName>
    </submittedName>
</protein>
<name>A0A420EHV3_9ALTE</name>
<gene>
    <name evidence="4" type="ORF">DBZ36_07280</name>
</gene>